<evidence type="ECO:0000313" key="1">
    <source>
        <dbReference type="EMBL" id="GBN14522.1"/>
    </source>
</evidence>
<dbReference type="EMBL" id="BGPR01005911">
    <property type="protein sequence ID" value="GBN14522.1"/>
    <property type="molecule type" value="Genomic_DNA"/>
</dbReference>
<gene>
    <name evidence="1" type="ORF">AVEN_13744_1</name>
</gene>
<protein>
    <submittedName>
        <fullName evidence="1">Uncharacterized protein</fullName>
    </submittedName>
</protein>
<accession>A0A4Y2LIW0</accession>
<organism evidence="1 2">
    <name type="scientific">Araneus ventricosus</name>
    <name type="common">Orbweaver spider</name>
    <name type="synonym">Epeira ventricosa</name>
    <dbReference type="NCBI Taxonomy" id="182803"/>
    <lineage>
        <taxon>Eukaryota</taxon>
        <taxon>Metazoa</taxon>
        <taxon>Ecdysozoa</taxon>
        <taxon>Arthropoda</taxon>
        <taxon>Chelicerata</taxon>
        <taxon>Arachnida</taxon>
        <taxon>Araneae</taxon>
        <taxon>Araneomorphae</taxon>
        <taxon>Entelegynae</taxon>
        <taxon>Araneoidea</taxon>
        <taxon>Araneidae</taxon>
        <taxon>Araneus</taxon>
    </lineage>
</organism>
<reference evidence="1 2" key="1">
    <citation type="journal article" date="2019" name="Sci. Rep.">
        <title>Orb-weaving spider Araneus ventricosus genome elucidates the spidroin gene catalogue.</title>
        <authorList>
            <person name="Kono N."/>
            <person name="Nakamura H."/>
            <person name="Ohtoshi R."/>
            <person name="Moran D.A.P."/>
            <person name="Shinohara A."/>
            <person name="Yoshida Y."/>
            <person name="Fujiwara M."/>
            <person name="Mori M."/>
            <person name="Tomita M."/>
            <person name="Arakawa K."/>
        </authorList>
    </citation>
    <scope>NUCLEOTIDE SEQUENCE [LARGE SCALE GENOMIC DNA]</scope>
</reference>
<dbReference type="Proteomes" id="UP000499080">
    <property type="component" value="Unassembled WGS sequence"/>
</dbReference>
<evidence type="ECO:0000313" key="2">
    <source>
        <dbReference type="Proteomes" id="UP000499080"/>
    </source>
</evidence>
<dbReference type="AlphaFoldDB" id="A0A4Y2LIW0"/>
<proteinExistence type="predicted"/>
<name>A0A4Y2LIW0_ARAVE</name>
<keyword evidence="2" id="KW-1185">Reference proteome</keyword>
<comment type="caution">
    <text evidence="1">The sequence shown here is derived from an EMBL/GenBank/DDBJ whole genome shotgun (WGS) entry which is preliminary data.</text>
</comment>
<sequence>MSLKLGIHQKALSTLSQVWSFSTHSSRKLGTSFTEAPKCTTVALRSPTHLSPHPEFRFSSRRRILAKLCFPATRKGVSNVIQPFQSDSNYSNSKHPIHLRQFSSVSQTDERFSSRVTKFQNGTAIALLNHNLCTADTISPV</sequence>